<sequence>MTEELRINDLEGTSDSPIGSGSEMVELIEAKDHQDTEKLHEKLLAYFKEYLEKTEPWREEAEIDRAFYEGKQWTDKEKQQFEAQQRVPVTINEIEPTIEVITGMESRNRLEIKVLPRNDNDVDAANSRTALIKYVADQNDLEFKTAQAFLSALTYAFGVLHTTISDEPGKEPISVEVISPDEFCVDPYHKKPDLTDAEYAGFYKKVAVQKLVDAFPEFKEKLEHETETAWDEYKNVHQHHRRAGDQFKDFYDFGKSNQQQKPTRRQLTVIELYYRVMEPGYVLLDEYGDQTVIDEALISDEEIVAKLQTDEVRIIE</sequence>
<protein>
    <submittedName>
        <fullName evidence="2">Portal protein</fullName>
    </submittedName>
</protein>
<evidence type="ECO:0000256" key="1">
    <source>
        <dbReference type="SAM" id="MobiDB-lite"/>
    </source>
</evidence>
<evidence type="ECO:0000313" key="2">
    <source>
        <dbReference type="EMBL" id="KKW10138.1"/>
    </source>
</evidence>
<dbReference type="InterPro" id="IPR032427">
    <property type="entry name" value="P22_portal"/>
</dbReference>
<dbReference type="Proteomes" id="UP000034588">
    <property type="component" value="Unassembled WGS sequence"/>
</dbReference>
<feature type="region of interest" description="Disordered" evidence="1">
    <location>
        <begin position="1"/>
        <end position="22"/>
    </location>
</feature>
<proteinExistence type="predicted"/>
<evidence type="ECO:0000313" key="3">
    <source>
        <dbReference type="Proteomes" id="UP000034588"/>
    </source>
</evidence>
<comment type="caution">
    <text evidence="2">The sequence shown here is derived from an EMBL/GenBank/DDBJ whole genome shotgun (WGS) entry which is preliminary data.</text>
</comment>
<accession>A0A0G1VUI1</accession>
<feature type="non-terminal residue" evidence="2">
    <location>
        <position position="316"/>
    </location>
</feature>
<dbReference type="AlphaFoldDB" id="A0A0G1VUI1"/>
<dbReference type="EMBL" id="LCQD01000048">
    <property type="protein sequence ID" value="KKW10138.1"/>
    <property type="molecule type" value="Genomic_DNA"/>
</dbReference>
<dbReference type="Pfam" id="PF16510">
    <property type="entry name" value="P22_portal"/>
    <property type="match status" value="1"/>
</dbReference>
<reference evidence="2 3" key="1">
    <citation type="journal article" date="2015" name="Nature">
        <title>rRNA introns, odd ribosomes, and small enigmatic genomes across a large radiation of phyla.</title>
        <authorList>
            <person name="Brown C.T."/>
            <person name="Hug L.A."/>
            <person name="Thomas B.C."/>
            <person name="Sharon I."/>
            <person name="Castelle C.J."/>
            <person name="Singh A."/>
            <person name="Wilkins M.J."/>
            <person name="Williams K.H."/>
            <person name="Banfield J.F."/>
        </authorList>
    </citation>
    <scope>NUCLEOTIDE SEQUENCE [LARGE SCALE GENOMIC DNA]</scope>
</reference>
<organism evidence="2 3">
    <name type="scientific">Candidatus Gottesmanbacteria bacterium GW2011_GWB1_49_7</name>
    <dbReference type="NCBI Taxonomy" id="1618448"/>
    <lineage>
        <taxon>Bacteria</taxon>
        <taxon>Candidatus Gottesmaniibacteriota</taxon>
    </lineage>
</organism>
<name>A0A0G1VUI1_9BACT</name>
<gene>
    <name evidence="2" type="ORF">UY48_C0048G0007</name>
</gene>